<dbReference type="RefSeq" id="WP_008476364.1">
    <property type="nucleotide sequence ID" value="NZ_CAGS01000137.1"/>
</dbReference>
<dbReference type="Proteomes" id="UP000004221">
    <property type="component" value="Unassembled WGS sequence"/>
</dbReference>
<dbReference type="SUPFAM" id="SSF56349">
    <property type="entry name" value="DNA breaking-rejoining enzymes"/>
    <property type="match status" value="1"/>
</dbReference>
<dbReference type="EMBL" id="CAGS01000137">
    <property type="protein sequence ID" value="CCF83315.1"/>
    <property type="molecule type" value="Genomic_DNA"/>
</dbReference>
<dbReference type="GO" id="GO:0003677">
    <property type="term" value="F:DNA binding"/>
    <property type="evidence" value="ECO:0007669"/>
    <property type="project" value="InterPro"/>
</dbReference>
<feature type="domain" description="Tyr recombinase" evidence="2">
    <location>
        <begin position="44"/>
        <end position="87"/>
    </location>
</feature>
<evidence type="ECO:0000259" key="2">
    <source>
        <dbReference type="Pfam" id="PF00589"/>
    </source>
</evidence>
<keyword evidence="4" id="KW-1185">Reference proteome</keyword>
<dbReference type="InterPro" id="IPR011010">
    <property type="entry name" value="DNA_brk_join_enz"/>
</dbReference>
<name>I4EF53_9BACT</name>
<sequence length="107" mass="11634">MTFWISQIERTSEVRHSAFLPLGNSLATAASPPNGRQPITGPFDVRFHDLRHTAATLLLTQGTHPKVVSEMLEHGSIALSLNTYSHLVPALHEQATATMESLFGAAM</sequence>
<organism evidence="3 4">
    <name type="scientific">Nitrolancea hollandica Lb</name>
    <dbReference type="NCBI Taxonomy" id="1129897"/>
    <lineage>
        <taxon>Bacteria</taxon>
        <taxon>Pseudomonadati</taxon>
        <taxon>Thermomicrobiota</taxon>
        <taxon>Thermomicrobia</taxon>
        <taxon>Sphaerobacterales</taxon>
        <taxon>Sphaerobacterineae</taxon>
        <taxon>Sphaerobacteraceae</taxon>
        <taxon>Nitrolancea</taxon>
    </lineage>
</organism>
<reference evidence="3 4" key="1">
    <citation type="journal article" date="2012" name="ISME J.">
        <title>Nitrification expanded: discovery, physiology and genomics of a nitrite-oxidizing bacterium from the phylum Chloroflexi.</title>
        <authorList>
            <person name="Sorokin D.Y."/>
            <person name="Lucker S."/>
            <person name="Vejmelkova D."/>
            <person name="Kostrikina N.A."/>
            <person name="Kleerebezem R."/>
            <person name="Rijpstra W.I."/>
            <person name="Damste J.S."/>
            <person name="Le Paslier D."/>
            <person name="Muyzer G."/>
            <person name="Wagner M."/>
            <person name="van Loosdrecht M.C."/>
            <person name="Daims H."/>
        </authorList>
    </citation>
    <scope>NUCLEOTIDE SEQUENCE [LARGE SCALE GENOMIC DNA]</scope>
    <source>
        <strain evidence="4">none</strain>
    </source>
</reference>
<dbReference type="OrthoDB" id="156970at2"/>
<dbReference type="Pfam" id="PF00589">
    <property type="entry name" value="Phage_integrase"/>
    <property type="match status" value="1"/>
</dbReference>
<protein>
    <recommendedName>
        <fullName evidence="2">Tyr recombinase domain-containing protein</fullName>
    </recommendedName>
</protein>
<accession>I4EF53</accession>
<keyword evidence="1" id="KW-0233">DNA recombination</keyword>
<evidence type="ECO:0000256" key="1">
    <source>
        <dbReference type="ARBA" id="ARBA00023172"/>
    </source>
</evidence>
<evidence type="ECO:0000313" key="4">
    <source>
        <dbReference type="Proteomes" id="UP000004221"/>
    </source>
</evidence>
<dbReference type="Gene3D" id="1.10.443.10">
    <property type="entry name" value="Intergrase catalytic core"/>
    <property type="match status" value="1"/>
</dbReference>
<dbReference type="GO" id="GO:0006310">
    <property type="term" value="P:DNA recombination"/>
    <property type="evidence" value="ECO:0007669"/>
    <property type="project" value="UniProtKB-KW"/>
</dbReference>
<dbReference type="GO" id="GO:0015074">
    <property type="term" value="P:DNA integration"/>
    <property type="evidence" value="ECO:0007669"/>
    <property type="project" value="InterPro"/>
</dbReference>
<proteinExistence type="predicted"/>
<dbReference type="InterPro" id="IPR013762">
    <property type="entry name" value="Integrase-like_cat_sf"/>
</dbReference>
<comment type="caution">
    <text evidence="3">The sequence shown here is derived from an EMBL/GenBank/DDBJ whole genome shotgun (WGS) entry which is preliminary data.</text>
</comment>
<dbReference type="AlphaFoldDB" id="I4EF53"/>
<dbReference type="InterPro" id="IPR002104">
    <property type="entry name" value="Integrase_catalytic"/>
</dbReference>
<gene>
    <name evidence="3" type="ORF">NITHO_2210010</name>
</gene>
<evidence type="ECO:0000313" key="3">
    <source>
        <dbReference type="EMBL" id="CCF83315.1"/>
    </source>
</evidence>